<keyword evidence="4 8" id="KW-0812">Transmembrane</keyword>
<feature type="transmembrane region" description="Helical" evidence="8">
    <location>
        <begin position="309"/>
        <end position="332"/>
    </location>
</feature>
<comment type="similarity">
    <text evidence="2">Belongs to the major facilitator superfamily. Sugar transporter (TC 2.A.1.1) family.</text>
</comment>
<accession>A0A2C5Y9V4</accession>
<keyword evidence="11" id="KW-1185">Reference proteome</keyword>
<dbReference type="GO" id="GO:0016020">
    <property type="term" value="C:membrane"/>
    <property type="evidence" value="ECO:0007669"/>
    <property type="project" value="UniProtKB-SubCell"/>
</dbReference>
<dbReference type="Gene3D" id="1.20.1250.20">
    <property type="entry name" value="MFS general substrate transporter like domains"/>
    <property type="match status" value="1"/>
</dbReference>
<dbReference type="PANTHER" id="PTHR48022">
    <property type="entry name" value="PLASTIDIC GLUCOSE TRANSPORTER 4"/>
    <property type="match status" value="1"/>
</dbReference>
<name>A0A2C5Y9V4_9HYPO</name>
<dbReference type="AlphaFoldDB" id="A0A2C5Y9V4"/>
<dbReference type="Pfam" id="PF00083">
    <property type="entry name" value="Sugar_tr"/>
    <property type="match status" value="2"/>
</dbReference>
<dbReference type="STRING" id="1399860.A0A2C5Y9V4"/>
<feature type="transmembrane region" description="Helical" evidence="8">
    <location>
        <begin position="7"/>
        <end position="32"/>
    </location>
</feature>
<feature type="transmembrane region" description="Helical" evidence="8">
    <location>
        <begin position="344"/>
        <end position="365"/>
    </location>
</feature>
<evidence type="ECO:0000256" key="2">
    <source>
        <dbReference type="ARBA" id="ARBA00010992"/>
    </source>
</evidence>
<feature type="region of interest" description="Disordered" evidence="7">
    <location>
        <begin position="548"/>
        <end position="587"/>
    </location>
</feature>
<dbReference type="InterPro" id="IPR003663">
    <property type="entry name" value="Sugar/inositol_transpt"/>
</dbReference>
<dbReference type="CDD" id="cd17356">
    <property type="entry name" value="MFS_HXT"/>
    <property type="match status" value="1"/>
</dbReference>
<feature type="transmembrane region" description="Helical" evidence="8">
    <location>
        <begin position="420"/>
        <end position="440"/>
    </location>
</feature>
<feature type="transmembrane region" description="Helical" evidence="8">
    <location>
        <begin position="460"/>
        <end position="479"/>
    </location>
</feature>
<feature type="transmembrane region" description="Helical" evidence="8">
    <location>
        <begin position="491"/>
        <end position="510"/>
    </location>
</feature>
<protein>
    <recommendedName>
        <fullName evidence="9">Major facilitator superfamily (MFS) profile domain-containing protein</fullName>
    </recommendedName>
</protein>
<keyword evidence="5 8" id="KW-1133">Transmembrane helix</keyword>
<feature type="transmembrane region" description="Helical" evidence="8">
    <location>
        <begin position="372"/>
        <end position="391"/>
    </location>
</feature>
<reference evidence="10 11" key="1">
    <citation type="submission" date="2017-06" db="EMBL/GenBank/DDBJ databases">
        <title>Ant-infecting Ophiocordyceps genomes reveal a high diversity of potential behavioral manipulation genes and a possible major role for enterotoxins.</title>
        <authorList>
            <person name="De Bekker C."/>
            <person name="Evans H.C."/>
            <person name="Brachmann A."/>
            <person name="Hughes D.P."/>
        </authorList>
    </citation>
    <scope>NUCLEOTIDE SEQUENCE [LARGE SCALE GENOMIC DNA]</scope>
    <source>
        <strain evidence="10 11">Map64</strain>
    </source>
</reference>
<dbReference type="PROSITE" id="PS50850">
    <property type="entry name" value="MFS"/>
    <property type="match status" value="1"/>
</dbReference>
<evidence type="ECO:0000256" key="5">
    <source>
        <dbReference type="ARBA" id="ARBA00022989"/>
    </source>
</evidence>
<dbReference type="InterPro" id="IPR005828">
    <property type="entry name" value="MFS_sugar_transport-like"/>
</dbReference>
<dbReference type="PANTHER" id="PTHR48022:SF35">
    <property type="entry name" value="MAJOR FACILITATOR SUPERFAMILY (MFS) PROFILE DOMAIN-CONTAINING PROTEIN"/>
    <property type="match status" value="1"/>
</dbReference>
<dbReference type="OrthoDB" id="4142200at2759"/>
<evidence type="ECO:0000256" key="6">
    <source>
        <dbReference type="ARBA" id="ARBA00023136"/>
    </source>
</evidence>
<evidence type="ECO:0000313" key="11">
    <source>
        <dbReference type="Proteomes" id="UP000226192"/>
    </source>
</evidence>
<feature type="compositionally biased region" description="Basic and acidic residues" evidence="7">
    <location>
        <begin position="548"/>
        <end position="565"/>
    </location>
</feature>
<comment type="subcellular location">
    <subcellularLocation>
        <location evidence="1">Membrane</location>
        <topology evidence="1">Multi-pass membrane protein</topology>
    </subcellularLocation>
</comment>
<feature type="transmembrane region" description="Helical" evidence="8">
    <location>
        <begin position="202"/>
        <end position="221"/>
    </location>
</feature>
<feature type="transmembrane region" description="Helical" evidence="8">
    <location>
        <begin position="163"/>
        <end position="182"/>
    </location>
</feature>
<gene>
    <name evidence="10" type="ORF">CDD81_4571</name>
</gene>
<feature type="transmembrane region" description="Helical" evidence="8">
    <location>
        <begin position="52"/>
        <end position="71"/>
    </location>
</feature>
<dbReference type="SUPFAM" id="SSF103473">
    <property type="entry name" value="MFS general substrate transporter"/>
    <property type="match status" value="1"/>
</dbReference>
<evidence type="ECO:0000256" key="3">
    <source>
        <dbReference type="ARBA" id="ARBA00022448"/>
    </source>
</evidence>
<evidence type="ECO:0000313" key="10">
    <source>
        <dbReference type="EMBL" id="PHH64496.1"/>
    </source>
</evidence>
<comment type="caution">
    <text evidence="10">The sequence shown here is derived from an EMBL/GenBank/DDBJ whole genome shotgun (WGS) entry which is preliminary data.</text>
</comment>
<dbReference type="Proteomes" id="UP000226192">
    <property type="component" value="Unassembled WGS sequence"/>
</dbReference>
<organism evidence="10 11">
    <name type="scientific">Ophiocordyceps australis</name>
    <dbReference type="NCBI Taxonomy" id="1399860"/>
    <lineage>
        <taxon>Eukaryota</taxon>
        <taxon>Fungi</taxon>
        <taxon>Dikarya</taxon>
        <taxon>Ascomycota</taxon>
        <taxon>Pezizomycotina</taxon>
        <taxon>Sordariomycetes</taxon>
        <taxon>Hypocreomycetidae</taxon>
        <taxon>Hypocreales</taxon>
        <taxon>Ophiocordycipitaceae</taxon>
        <taxon>Ophiocordyceps</taxon>
    </lineage>
</organism>
<keyword evidence="3" id="KW-0813">Transport</keyword>
<proteinExistence type="inferred from homology"/>
<dbReference type="PRINTS" id="PR00171">
    <property type="entry name" value="SUGRTRNSPORT"/>
</dbReference>
<sequence>MRRATNVYVICGFASIGGGLFGFDISSMSGVLGTQAYKQYFGHPVSYSQGGITASMPAGSLAGSLLSSVLADRFSRKVAMQVACVLWVLGSAMQCAAQNVAMLCAGRGIAGLCVGIASSIVPVYQVGRGPGQALRRGMGADAGRRAEQAEIAPKEIRGRVVSLQQWAITWGILIQYFIQYGVAESIDGGPSDPAQSTAAFRIPWGVQAVPALVLLVALAFCPHSPRWLASQDRWDEALRVLADLHGGGDTTDARVRAQYREIEDALRFEREGEAGAVVARSAAHHDDASRATPGSGFSALLTRRMLKRVLLGMSIQAWSQLCGVNIMMYYVVYIMEGADIGSPLLTASIQYIINVVLTLPCIIFLDKWGRRPSLLVGSFLMMTWLFISGALQQYCGQPNTDQTRTKDNKDITWIVTGHRVASRAIVACAYLFVATFAATWGPTSWTYPAEIFPSRIRAKAVSISTATNWLFNMVLAFAVPPLLWHVNYKTYYIFGCFNAAALVHMFVAAHETKGYTLEEMDDVFDRGVRAWRPGKASRSRLDEIKTQIEREEKERSNLELHDGQGTKKHSPSVHELPSPPKVHRAWA</sequence>
<evidence type="ECO:0000259" key="9">
    <source>
        <dbReference type="PROSITE" id="PS50850"/>
    </source>
</evidence>
<evidence type="ECO:0000256" key="1">
    <source>
        <dbReference type="ARBA" id="ARBA00004141"/>
    </source>
</evidence>
<evidence type="ECO:0000256" key="7">
    <source>
        <dbReference type="SAM" id="MobiDB-lite"/>
    </source>
</evidence>
<dbReference type="GO" id="GO:0005351">
    <property type="term" value="F:carbohydrate:proton symporter activity"/>
    <property type="evidence" value="ECO:0007669"/>
    <property type="project" value="TreeGrafter"/>
</dbReference>
<dbReference type="EMBL" id="NJET01000030">
    <property type="protein sequence ID" value="PHH64496.1"/>
    <property type="molecule type" value="Genomic_DNA"/>
</dbReference>
<feature type="domain" description="Major facilitator superfamily (MFS) profile" evidence="9">
    <location>
        <begin position="10"/>
        <end position="513"/>
    </location>
</feature>
<evidence type="ECO:0000256" key="4">
    <source>
        <dbReference type="ARBA" id="ARBA00022692"/>
    </source>
</evidence>
<evidence type="ECO:0000256" key="8">
    <source>
        <dbReference type="SAM" id="Phobius"/>
    </source>
</evidence>
<keyword evidence="6 8" id="KW-0472">Membrane</keyword>
<dbReference type="InterPro" id="IPR020846">
    <property type="entry name" value="MFS_dom"/>
</dbReference>
<dbReference type="InterPro" id="IPR036259">
    <property type="entry name" value="MFS_trans_sf"/>
</dbReference>
<dbReference type="InterPro" id="IPR050360">
    <property type="entry name" value="MFS_Sugar_Transporters"/>
</dbReference>